<feature type="compositionally biased region" description="Basic and acidic residues" evidence="5">
    <location>
        <begin position="375"/>
        <end position="385"/>
    </location>
</feature>
<evidence type="ECO:0000256" key="1">
    <source>
        <dbReference type="ARBA" id="ARBA00004629"/>
    </source>
</evidence>
<dbReference type="Gene3D" id="1.25.40.430">
    <property type="match status" value="1"/>
</dbReference>
<dbReference type="OrthoDB" id="248495at2759"/>
<dbReference type="Pfam" id="PF08171">
    <property type="entry name" value="Mad3_BUB1_II"/>
    <property type="match status" value="1"/>
</dbReference>
<evidence type="ECO:0000313" key="9">
    <source>
        <dbReference type="Proteomes" id="UP000002258"/>
    </source>
</evidence>
<dbReference type="InterPro" id="IPR012572">
    <property type="entry name" value="Mad3/Bub1_II"/>
</dbReference>
<keyword evidence="2" id="KW-0158">Chromosome</keyword>
<dbReference type="AlphaFoldDB" id="A3LTJ3"/>
<evidence type="ECO:0000259" key="7">
    <source>
        <dbReference type="PROSITE" id="PS51489"/>
    </source>
</evidence>
<dbReference type="SMART" id="SM00777">
    <property type="entry name" value="Mad3_BUB1_I"/>
    <property type="match status" value="1"/>
</dbReference>
<reference evidence="8 9" key="1">
    <citation type="journal article" date="2007" name="Nat. Biotechnol.">
        <title>Genome sequence of the lignocellulose-bioconverting and xylose-fermenting yeast Pichia stipitis.</title>
        <authorList>
            <person name="Jeffries T.W."/>
            <person name="Grigoriev I.V."/>
            <person name="Grimwood J."/>
            <person name="Laplaza J.M."/>
            <person name="Aerts A."/>
            <person name="Salamov A."/>
            <person name="Schmutz J."/>
            <person name="Lindquist E."/>
            <person name="Dehal P."/>
            <person name="Shapiro H."/>
            <person name="Jin Y.S."/>
            <person name="Passoth V."/>
            <person name="Richardson P.M."/>
        </authorList>
    </citation>
    <scope>NUCLEOTIDE SEQUENCE [LARGE SCALE GENOMIC DNA]</scope>
    <source>
        <strain evidence="9">ATCC 58785 / CBS 6054 / NBRC 10063 / NRRL Y-11545</strain>
    </source>
</reference>
<dbReference type="GO" id="GO:0005634">
    <property type="term" value="C:nucleus"/>
    <property type="evidence" value="ECO:0007669"/>
    <property type="project" value="TreeGrafter"/>
</dbReference>
<evidence type="ECO:0000256" key="4">
    <source>
        <dbReference type="ARBA" id="ARBA00023328"/>
    </source>
</evidence>
<evidence type="ECO:0000256" key="5">
    <source>
        <dbReference type="SAM" id="MobiDB-lite"/>
    </source>
</evidence>
<dbReference type="Proteomes" id="UP000002258">
    <property type="component" value="Chromosome 4"/>
</dbReference>
<dbReference type="InParanoid" id="A3LTJ3"/>
<dbReference type="Pfam" id="PF08311">
    <property type="entry name" value="Mad3_BUB1_I"/>
    <property type="match status" value="1"/>
</dbReference>
<dbReference type="GO" id="GO:0004672">
    <property type="term" value="F:protein kinase activity"/>
    <property type="evidence" value="ECO:0007669"/>
    <property type="project" value="InterPro"/>
</dbReference>
<dbReference type="SMART" id="SM00220">
    <property type="entry name" value="S_TKc"/>
    <property type="match status" value="1"/>
</dbReference>
<keyword evidence="9" id="KW-1185">Reference proteome</keyword>
<dbReference type="RefSeq" id="XP_001384449.2">
    <property type="nucleotide sequence ID" value="XM_001384412.1"/>
</dbReference>
<dbReference type="InterPro" id="IPR000719">
    <property type="entry name" value="Prot_kinase_dom"/>
</dbReference>
<feature type="domain" description="BUB1 N-terminal" evidence="7">
    <location>
        <begin position="54"/>
        <end position="233"/>
    </location>
</feature>
<feature type="region of interest" description="Disordered" evidence="5">
    <location>
        <begin position="375"/>
        <end position="401"/>
    </location>
</feature>
<dbReference type="Pfam" id="PF00069">
    <property type="entry name" value="Pkinase"/>
    <property type="match status" value="1"/>
</dbReference>
<dbReference type="SUPFAM" id="SSF56112">
    <property type="entry name" value="Protein kinase-like (PK-like)"/>
    <property type="match status" value="1"/>
</dbReference>
<dbReference type="FunFam" id="1.25.40.430:FF:000003">
    <property type="entry name" value="Checkpoint serine/threonine-protein kinase BUB1"/>
    <property type="match status" value="1"/>
</dbReference>
<dbReference type="PANTHER" id="PTHR14030:SF4">
    <property type="entry name" value="BUB1 KINASE, ISOFORM A-RELATED"/>
    <property type="match status" value="1"/>
</dbReference>
<organism evidence="8 9">
    <name type="scientific">Scheffersomyces stipitis (strain ATCC 58785 / CBS 6054 / NBRC 10063 / NRRL Y-11545)</name>
    <name type="common">Yeast</name>
    <name type="synonym">Pichia stipitis</name>
    <dbReference type="NCBI Taxonomy" id="322104"/>
    <lineage>
        <taxon>Eukaryota</taxon>
        <taxon>Fungi</taxon>
        <taxon>Dikarya</taxon>
        <taxon>Ascomycota</taxon>
        <taxon>Saccharomycotina</taxon>
        <taxon>Pichiomycetes</taxon>
        <taxon>Debaryomycetaceae</taxon>
        <taxon>Scheffersomyces</taxon>
    </lineage>
</organism>
<dbReference type="InterPro" id="IPR013212">
    <property type="entry name" value="Mad3/Bub1_I"/>
</dbReference>
<sequence>MSSQSDVSVLEQHKENIQPLSRGRPASKLAASFKRSNSSLLSFKEQLKRERTNLEVNISQADELDDPLQPFVEYIAWTHNNFPQGSNSESGLLTLLEKCTSMFRDFDQYKNDARYLNIWLEYTSYSDSPRDIFVYLAKKGIGNQLALYYEEFANYLEANGKIADATEIYEMGINSAARPLARLQRSFDNLKKRCNIPQPHSYVSPLRDVLALKHGPSSAGPLGTETSNPRKKQKLEVFREVPNQQPSVLESIFKDDNDVQELGTIRSRIKENVLQSKPWAGEVMRQKLISESSESANRIQVYRDVHDTNTASEPLAQSLQVAEEDERGLVYTLIKNPGKRPEKVMFNMELLTYEDEEMSVTEMLARSRRYISRRTEVAQTHEDTTSSHQSTPSKINKPLEDNQTFSIPLNDVSLPLNSRSRSPTITMFSRMANHEVMGMFNDAAQMLNSDDELENPEGENTTTTNYEGFVTETIQMNQLVEPMNMKKIEAVATPPTDREDNDIQSSPFIEKPSLGIINAEPINPVDSAIRTKLLQELSIPLSVYPGYHEDPDKTIQRLASFRDITNDNTKTISRGSSSSIIDYLGEEIYCLRHELGQGGFGFVYLIESGTSGSFKALKIESPSSKWEYYILNQIHRRLLGRDRETNALIIHPEAFFYFKDESYLIMDYCTQGTILDIVNLFKNTENSTIDEVLCIFLTVELLKSIEMLHSIGILHGDLKADNCMIRFQPVDHNEWSEAYSRYGHNGWSNKSITLIDFGRAIDLTLFDEEVQFKCDWETDQQDCPQMNENKPWSFEADYYGLATIIHVMLFGSYIKICKHNEKQIRLEGQLRRYWQKELWTPLFDLLLNPYESEVTEKRPLLKELRSQRGKLEQWLEENAKSKNLKNIILSSENDLNLLHKKRTI</sequence>
<gene>
    <name evidence="8" type="ORF">PICST_35896</name>
</gene>
<dbReference type="PANTHER" id="PTHR14030">
    <property type="entry name" value="MITOTIC CHECKPOINT SERINE/THREONINE-PROTEIN KINASE BUB1"/>
    <property type="match status" value="1"/>
</dbReference>
<accession>A3LTJ3</accession>
<dbReference type="GO" id="GO:0005524">
    <property type="term" value="F:ATP binding"/>
    <property type="evidence" value="ECO:0007669"/>
    <property type="project" value="InterPro"/>
</dbReference>
<proteinExistence type="predicted"/>
<feature type="domain" description="Protein kinase" evidence="6">
    <location>
        <begin position="589"/>
        <end position="875"/>
    </location>
</feature>
<dbReference type="CDD" id="cd13981">
    <property type="entry name" value="STKc_Bub1_BubR1"/>
    <property type="match status" value="1"/>
</dbReference>
<dbReference type="PROSITE" id="PS51489">
    <property type="entry name" value="BUB1_N"/>
    <property type="match status" value="1"/>
</dbReference>
<dbReference type="FunCoup" id="A3LTJ3">
    <property type="interactions" value="530"/>
</dbReference>
<name>A3LTJ3_PICST</name>
<dbReference type="KEGG" id="pic:PICST_35896"/>
<dbReference type="Gene3D" id="1.10.510.10">
    <property type="entry name" value="Transferase(Phosphotransferase) domain 1"/>
    <property type="match status" value="1"/>
</dbReference>
<dbReference type="GeneID" id="4838465"/>
<keyword evidence="3" id="KW-0995">Kinetochore</keyword>
<evidence type="ECO:0000256" key="3">
    <source>
        <dbReference type="ARBA" id="ARBA00022838"/>
    </source>
</evidence>
<dbReference type="EMBL" id="CP000498">
    <property type="protein sequence ID" value="ABN66420.2"/>
    <property type="molecule type" value="Genomic_DNA"/>
</dbReference>
<dbReference type="InterPro" id="IPR015661">
    <property type="entry name" value="Bub1/Mad3"/>
</dbReference>
<dbReference type="STRING" id="322104.A3LTJ3"/>
<dbReference type="InterPro" id="IPR011009">
    <property type="entry name" value="Kinase-like_dom_sf"/>
</dbReference>
<dbReference type="InterPro" id="IPR008271">
    <property type="entry name" value="Ser/Thr_kinase_AS"/>
</dbReference>
<evidence type="ECO:0000259" key="6">
    <source>
        <dbReference type="PROSITE" id="PS50011"/>
    </source>
</evidence>
<evidence type="ECO:0000313" key="8">
    <source>
        <dbReference type="EMBL" id="ABN66420.2"/>
    </source>
</evidence>
<dbReference type="Gene3D" id="6.10.20.170">
    <property type="match status" value="1"/>
</dbReference>
<dbReference type="GO" id="GO:0051754">
    <property type="term" value="P:meiotic sister chromatid cohesion, centromeric"/>
    <property type="evidence" value="ECO:0007669"/>
    <property type="project" value="TreeGrafter"/>
</dbReference>
<dbReference type="PROSITE" id="PS00108">
    <property type="entry name" value="PROTEIN_KINASE_ST"/>
    <property type="match status" value="1"/>
</dbReference>
<dbReference type="GO" id="GO:0007094">
    <property type="term" value="P:mitotic spindle assembly checkpoint signaling"/>
    <property type="evidence" value="ECO:0007669"/>
    <property type="project" value="InterPro"/>
</dbReference>
<dbReference type="GO" id="GO:0000776">
    <property type="term" value="C:kinetochore"/>
    <property type="evidence" value="ECO:0007669"/>
    <property type="project" value="UniProtKB-KW"/>
</dbReference>
<evidence type="ECO:0000256" key="2">
    <source>
        <dbReference type="ARBA" id="ARBA00022454"/>
    </source>
</evidence>
<dbReference type="HOGENOM" id="CLU_002115_1_0_1"/>
<dbReference type="OMA" id="WEYYILN"/>
<dbReference type="PROSITE" id="PS50011">
    <property type="entry name" value="PROTEIN_KINASE_DOM"/>
    <property type="match status" value="1"/>
</dbReference>
<keyword evidence="4" id="KW-0137">Centromere</keyword>
<feature type="region of interest" description="Disordered" evidence="5">
    <location>
        <begin position="1"/>
        <end position="30"/>
    </location>
</feature>
<dbReference type="GO" id="GO:0032991">
    <property type="term" value="C:protein-containing complex"/>
    <property type="evidence" value="ECO:0007669"/>
    <property type="project" value="UniProtKB-ARBA"/>
</dbReference>
<dbReference type="eggNOG" id="KOG1166">
    <property type="taxonomic scope" value="Eukaryota"/>
</dbReference>
<protein>
    <submittedName>
        <fullName evidence="8">Uncharacterized protein</fullName>
    </submittedName>
</protein>
<comment type="subcellular location">
    <subcellularLocation>
        <location evidence="1">Chromosome</location>
        <location evidence="1">Centromere</location>
        <location evidence="1">Kinetochore</location>
    </subcellularLocation>
</comment>